<evidence type="ECO:0000313" key="1">
    <source>
        <dbReference type="EMBL" id="THU75950.1"/>
    </source>
</evidence>
<dbReference type="Proteomes" id="UP000297245">
    <property type="component" value="Unassembled WGS sequence"/>
</dbReference>
<sequence>MENVWTPPSTPSQPAPATMSNARFTLSVPIQPLDSSPALAPPHVPSTIPTAPPPTNVYVPGSVATAPAGGYPRVYGFNSENVQSGQAPEQIAMWDETYNIRGGVLIQMYDPLSDLIAIQQRMERAIRDALPTHLVPVVAPPEQAADTTRPPTHFFVTGISVPDTQHLLTQQVLDTAHGTILIIEYNTLPDDFLTTIQGHTFCEDQAADAQQAIWDQLRCDPHITHFISTHCDSFPNHLTADEVVTIFLNSLQAQPIIMGHPGGVQRTYWNVYAPHPSSYVPYCCKTGCAGDLRGVKLRERELVIVLPPTEALLYYCNSI</sequence>
<name>A0A4S8KKE5_DENBC</name>
<reference evidence="1 2" key="1">
    <citation type="journal article" date="2019" name="Nat. Ecol. Evol.">
        <title>Megaphylogeny resolves global patterns of mushroom evolution.</title>
        <authorList>
            <person name="Varga T."/>
            <person name="Krizsan K."/>
            <person name="Foldi C."/>
            <person name="Dima B."/>
            <person name="Sanchez-Garcia M."/>
            <person name="Sanchez-Ramirez S."/>
            <person name="Szollosi G.J."/>
            <person name="Szarkandi J.G."/>
            <person name="Papp V."/>
            <person name="Albert L."/>
            <person name="Andreopoulos W."/>
            <person name="Angelini C."/>
            <person name="Antonin V."/>
            <person name="Barry K.W."/>
            <person name="Bougher N.L."/>
            <person name="Buchanan P."/>
            <person name="Buyck B."/>
            <person name="Bense V."/>
            <person name="Catcheside P."/>
            <person name="Chovatia M."/>
            <person name="Cooper J."/>
            <person name="Damon W."/>
            <person name="Desjardin D."/>
            <person name="Finy P."/>
            <person name="Geml J."/>
            <person name="Haridas S."/>
            <person name="Hughes K."/>
            <person name="Justo A."/>
            <person name="Karasinski D."/>
            <person name="Kautmanova I."/>
            <person name="Kiss B."/>
            <person name="Kocsube S."/>
            <person name="Kotiranta H."/>
            <person name="LaButti K.M."/>
            <person name="Lechner B.E."/>
            <person name="Liimatainen K."/>
            <person name="Lipzen A."/>
            <person name="Lukacs Z."/>
            <person name="Mihaltcheva S."/>
            <person name="Morgado L.N."/>
            <person name="Niskanen T."/>
            <person name="Noordeloos M.E."/>
            <person name="Ohm R.A."/>
            <person name="Ortiz-Santana B."/>
            <person name="Ovrebo C."/>
            <person name="Racz N."/>
            <person name="Riley R."/>
            <person name="Savchenko A."/>
            <person name="Shiryaev A."/>
            <person name="Soop K."/>
            <person name="Spirin V."/>
            <person name="Szebenyi C."/>
            <person name="Tomsovsky M."/>
            <person name="Tulloss R.E."/>
            <person name="Uehling J."/>
            <person name="Grigoriev I.V."/>
            <person name="Vagvolgyi C."/>
            <person name="Papp T."/>
            <person name="Martin F.M."/>
            <person name="Miettinen O."/>
            <person name="Hibbett D.S."/>
            <person name="Nagy L.G."/>
        </authorList>
    </citation>
    <scope>NUCLEOTIDE SEQUENCE [LARGE SCALE GENOMIC DNA]</scope>
    <source>
        <strain evidence="1 2">CBS 962.96</strain>
    </source>
</reference>
<proteinExistence type="predicted"/>
<accession>A0A4S8KKE5</accession>
<protein>
    <submittedName>
        <fullName evidence="1">Uncharacterized protein</fullName>
    </submittedName>
</protein>
<organism evidence="1 2">
    <name type="scientific">Dendrothele bispora (strain CBS 962.96)</name>
    <dbReference type="NCBI Taxonomy" id="1314807"/>
    <lineage>
        <taxon>Eukaryota</taxon>
        <taxon>Fungi</taxon>
        <taxon>Dikarya</taxon>
        <taxon>Basidiomycota</taxon>
        <taxon>Agaricomycotina</taxon>
        <taxon>Agaricomycetes</taxon>
        <taxon>Agaricomycetidae</taxon>
        <taxon>Agaricales</taxon>
        <taxon>Agaricales incertae sedis</taxon>
        <taxon>Dendrothele</taxon>
    </lineage>
</organism>
<evidence type="ECO:0000313" key="2">
    <source>
        <dbReference type="Proteomes" id="UP000297245"/>
    </source>
</evidence>
<gene>
    <name evidence="1" type="ORF">K435DRAFT_905247</name>
</gene>
<dbReference type="AlphaFoldDB" id="A0A4S8KKE5"/>
<keyword evidence="2" id="KW-1185">Reference proteome</keyword>
<dbReference type="OrthoDB" id="2970403at2759"/>
<dbReference type="EMBL" id="ML181344">
    <property type="protein sequence ID" value="THU75950.1"/>
    <property type="molecule type" value="Genomic_DNA"/>
</dbReference>